<keyword evidence="1 3" id="KW-0732">Signal</keyword>
<sequence length="633" mass="68953">MKAYHLLLAVLLAGCHCSSLFGQNGNVLLFDGQSDFFSIPDDDELDYQQAITLSAWIHPNCGDGLRSIISKQWCQGDYGYYFGVRDNRLIWSYNIDGNCNDPNAVVSRDIFFTALRWYHVAVTHDETAIHLFIDGVEVEQEQYEGRFTAIRNNRQPFLIGGYRYLNGTVGNFFSGLADELRFWKTALTPAEIAAEAASPVALRTDGAVLSYHLEGASSGPIPALTNDLPNGKPFRATASGNPRVVAAGYYDSDPEFAIDTVGTACAASVMLVVQPLGYAEIQWSTGESTDEIEVTEAGRYSVTVTTDDCRSYSDTRLVNPGLAVTEVSIPLCRGDTLEVNGRLVYRAGYLIDTLVSSAGCDSIVDYTFTETSADTIELVVPVCRDEPIERYGVTLYPGVRQTVTVPAEQGCDTLYSVLVTYQPATKRDTLVYVCSPVEMVAFGGRELALGDSLLVTGRNAAGCDSQLLVRVALSPSEPLLPDSLIACDDALLIRTSRSDVIWNTGVVDRHLYVTEPGLYTASYTSATGCPRTDSVTVTFAQPPIYVPTAFSPNGDGRNDCVGPMMGALPDFTDYRFAIHGRWGDLVYTTDRPGECWDGAGGTPGSQVYIWYLTYRVAGCPEGYRLAGTINRLP</sequence>
<dbReference type="SMART" id="SM00560">
    <property type="entry name" value="LamGL"/>
    <property type="match status" value="1"/>
</dbReference>
<keyword evidence="2" id="KW-1015">Disulfide bond</keyword>
<organism evidence="5 6">
    <name type="scientific">Neolewinella xylanilytica</name>
    <dbReference type="NCBI Taxonomy" id="1514080"/>
    <lineage>
        <taxon>Bacteria</taxon>
        <taxon>Pseudomonadati</taxon>
        <taxon>Bacteroidota</taxon>
        <taxon>Saprospiria</taxon>
        <taxon>Saprospirales</taxon>
        <taxon>Lewinellaceae</taxon>
        <taxon>Neolewinella</taxon>
    </lineage>
</organism>
<protein>
    <submittedName>
        <fullName evidence="5">CHU domain-containing protein</fullName>
    </submittedName>
</protein>
<dbReference type="GO" id="GO:0005975">
    <property type="term" value="P:carbohydrate metabolic process"/>
    <property type="evidence" value="ECO:0007669"/>
    <property type="project" value="UniProtKB-ARBA"/>
</dbReference>
<dbReference type="SUPFAM" id="SSF49899">
    <property type="entry name" value="Concanavalin A-like lectins/glucanases"/>
    <property type="match status" value="1"/>
</dbReference>
<dbReference type="OrthoDB" id="1491125at2"/>
<reference evidence="5 6" key="1">
    <citation type="submission" date="2018-02" db="EMBL/GenBank/DDBJ databases">
        <title>Genomic Encyclopedia of Archaeal and Bacterial Type Strains, Phase II (KMG-II): from individual species to whole genera.</title>
        <authorList>
            <person name="Goeker M."/>
        </authorList>
    </citation>
    <scope>NUCLEOTIDE SEQUENCE [LARGE SCALE GENOMIC DNA]</scope>
    <source>
        <strain evidence="5 6">DSM 29526</strain>
    </source>
</reference>
<evidence type="ECO:0000256" key="2">
    <source>
        <dbReference type="ARBA" id="ARBA00023157"/>
    </source>
</evidence>
<dbReference type="InterPro" id="IPR006558">
    <property type="entry name" value="LamG-like"/>
</dbReference>
<accession>A0A2S6IA84</accession>
<feature type="domain" description="LamG-like jellyroll fold" evidence="4">
    <location>
        <begin position="49"/>
        <end position="190"/>
    </location>
</feature>
<evidence type="ECO:0000313" key="5">
    <source>
        <dbReference type="EMBL" id="PPK88413.1"/>
    </source>
</evidence>
<dbReference type="Gene3D" id="2.60.120.200">
    <property type="match status" value="1"/>
</dbReference>
<dbReference type="InterPro" id="IPR013320">
    <property type="entry name" value="ConA-like_dom_sf"/>
</dbReference>
<dbReference type="GO" id="GO:0004553">
    <property type="term" value="F:hydrolase activity, hydrolyzing O-glycosyl compounds"/>
    <property type="evidence" value="ECO:0007669"/>
    <property type="project" value="UniProtKB-ARBA"/>
</dbReference>
<dbReference type="Proteomes" id="UP000237662">
    <property type="component" value="Unassembled WGS sequence"/>
</dbReference>
<dbReference type="Pfam" id="PF13585">
    <property type="entry name" value="CHU_C"/>
    <property type="match status" value="1"/>
</dbReference>
<dbReference type="EMBL" id="PTJC01000005">
    <property type="protein sequence ID" value="PPK88413.1"/>
    <property type="molecule type" value="Genomic_DNA"/>
</dbReference>
<name>A0A2S6IA84_9BACT</name>
<proteinExistence type="predicted"/>
<feature type="signal peptide" evidence="3">
    <location>
        <begin position="1"/>
        <end position="22"/>
    </location>
</feature>
<dbReference type="PROSITE" id="PS51257">
    <property type="entry name" value="PROKAR_LIPOPROTEIN"/>
    <property type="match status" value="1"/>
</dbReference>
<comment type="caution">
    <text evidence="5">The sequence shown here is derived from an EMBL/GenBank/DDBJ whole genome shotgun (WGS) entry which is preliminary data.</text>
</comment>
<gene>
    <name evidence="5" type="ORF">CLV84_1380</name>
</gene>
<dbReference type="RefSeq" id="WP_104418962.1">
    <property type="nucleotide sequence ID" value="NZ_PTJC01000005.1"/>
</dbReference>
<dbReference type="Pfam" id="PF13385">
    <property type="entry name" value="Laminin_G_3"/>
    <property type="match status" value="1"/>
</dbReference>
<feature type="chain" id="PRO_5015572366" evidence="3">
    <location>
        <begin position="23"/>
        <end position="633"/>
    </location>
</feature>
<keyword evidence="6" id="KW-1185">Reference proteome</keyword>
<evidence type="ECO:0000256" key="3">
    <source>
        <dbReference type="SAM" id="SignalP"/>
    </source>
</evidence>
<evidence type="ECO:0000259" key="4">
    <source>
        <dbReference type="SMART" id="SM00560"/>
    </source>
</evidence>
<evidence type="ECO:0000256" key="1">
    <source>
        <dbReference type="ARBA" id="ARBA00022729"/>
    </source>
</evidence>
<dbReference type="AlphaFoldDB" id="A0A2S6IA84"/>
<evidence type="ECO:0000313" key="6">
    <source>
        <dbReference type="Proteomes" id="UP000237662"/>
    </source>
</evidence>